<evidence type="ECO:0000313" key="2">
    <source>
        <dbReference type="EMBL" id="OGG69819.1"/>
    </source>
</evidence>
<comment type="caution">
    <text evidence="2">The sequence shown here is derived from an EMBL/GenBank/DDBJ whole genome shotgun (WGS) entry which is preliminary data.</text>
</comment>
<feature type="compositionally biased region" description="Polar residues" evidence="1">
    <location>
        <begin position="61"/>
        <end position="75"/>
    </location>
</feature>
<evidence type="ECO:0000313" key="3">
    <source>
        <dbReference type="Proteomes" id="UP000176689"/>
    </source>
</evidence>
<evidence type="ECO:0000256" key="1">
    <source>
        <dbReference type="SAM" id="MobiDB-lite"/>
    </source>
</evidence>
<sequence length="103" mass="11366">MARHHLYLNHASSFFLKGSRPSPLPPIPFFKFPPAKKSEWRGAARREGGTRGTPRVAGFSIGTQSGRTMQFQATTHAERAKSGLPLEKGSRKGYDYTANSFGK</sequence>
<name>A0A1F6E802_9BACT</name>
<dbReference type="AlphaFoldDB" id="A0A1F6E802"/>
<organism evidence="2 3">
    <name type="scientific">Candidatus Kaiserbacteria bacterium RIFCSPHIGHO2_12_FULL_53_13</name>
    <dbReference type="NCBI Taxonomy" id="1798502"/>
    <lineage>
        <taxon>Bacteria</taxon>
        <taxon>Candidatus Kaiseribacteriota</taxon>
    </lineage>
</organism>
<dbReference type="Proteomes" id="UP000176689">
    <property type="component" value="Unassembled WGS sequence"/>
</dbReference>
<feature type="compositionally biased region" description="Basic and acidic residues" evidence="1">
    <location>
        <begin position="40"/>
        <end position="49"/>
    </location>
</feature>
<dbReference type="EMBL" id="MFLP01000028">
    <property type="protein sequence ID" value="OGG69819.1"/>
    <property type="molecule type" value="Genomic_DNA"/>
</dbReference>
<proteinExistence type="predicted"/>
<protein>
    <submittedName>
        <fullName evidence="2">Uncharacterized protein</fullName>
    </submittedName>
</protein>
<reference evidence="2 3" key="1">
    <citation type="journal article" date="2016" name="Nat. Commun.">
        <title>Thousands of microbial genomes shed light on interconnected biogeochemical processes in an aquifer system.</title>
        <authorList>
            <person name="Anantharaman K."/>
            <person name="Brown C.T."/>
            <person name="Hug L.A."/>
            <person name="Sharon I."/>
            <person name="Castelle C.J."/>
            <person name="Probst A.J."/>
            <person name="Thomas B.C."/>
            <person name="Singh A."/>
            <person name="Wilkins M.J."/>
            <person name="Karaoz U."/>
            <person name="Brodie E.L."/>
            <person name="Williams K.H."/>
            <person name="Hubbard S.S."/>
            <person name="Banfield J.F."/>
        </authorList>
    </citation>
    <scope>NUCLEOTIDE SEQUENCE [LARGE SCALE GENOMIC DNA]</scope>
</reference>
<accession>A0A1F6E802</accession>
<gene>
    <name evidence="2" type="ORF">A3F27_00795</name>
</gene>
<feature type="region of interest" description="Disordered" evidence="1">
    <location>
        <begin position="40"/>
        <end position="103"/>
    </location>
</feature>